<protein>
    <submittedName>
        <fullName evidence="1">Uncharacterized protein</fullName>
    </submittedName>
</protein>
<comment type="caution">
    <text evidence="1">The sequence shown here is derived from an EMBL/GenBank/DDBJ whole genome shotgun (WGS) entry which is preliminary data.</text>
</comment>
<sequence length="961" mass="108154">MDAKETHRCATNVVAPTDVSTLTPNAEQMEATTGAALFDLSCYTGGSPLIHTVHDGAENTGSKSAVTGVSCEIDEDVDDTQDRVVKSLEGDEKKMGRPSHPAWQYFDRGNKRNRFHHNAYCRFCSENGADPVAVRGVSGNMIRHLQKCVYCPTEAVMQLKLLCAQKDAANFNKRHQSHNRNVDMLLQEMSSTPIKKIRRSDDEGNSVGLPLHREKMRDDEANKKANGAQNTPGVKSFSPPFKTIARDSSVMPSSRKLVADDDISSSSGHLLPEKNSYTKKEDELELHLSTKPDSHRPINRVDEAALNKLIVSSTLLTGLSWDYLRIGQSAQLFKEKLPGADLFLSLGADSNEKQILMMKDEQVGVTLAVNWWSAKCPRSSFVLLSLVNARDEVTMWELIDIEIEQSALEISAEDLAKRIKNSLASIRNRGIRVINIVADTALVCAASRIAVNSSEDTSVSIPVLPCFSHFLQTLLGIVMTKSDESMETVSEIIELTQMFSNRRVLKILQRECDDPNARLHLPTRQNWYSFVEAVDSIRHYEDMIKIISSKVAQASLDSTVSGSQSFNKQRKGSLRKDSTGNTVEELTECGLSSHIIRIIQNPEFWENVVTLSELMSPLKETCRMMCNTPTSAFSLSEIMYQFGRIQQQYRAILSDWENTAAERRSTDQVRILIQQVNDVWKLYDQPLMVLGYTFNYNLQHQLLARDQPPLQWLSIGKYAKRYFLSWFCAAQSSSGLNDKATAQFMEEFLAFKDRMYPFELELMCDFDNPKFFYMLISDSHPLMHMLGSRLFSFSTSTPNLSDVVPGKCFIPSASSTTCPQQSLLPFLRIKLFARTAARTSKDVLELAQSNRSASCAVNNICGESVSEAEKESSQYYPSLSTFENADTNKSDEIQHKIWNTKQWMVTAKDWKAHWENEIKTSNLLQSLEGFGNSTVDLDLNHIFKKLPSRVSHDREDSVVDV</sequence>
<organism evidence="1 2">
    <name type="scientific">Peronosclerospora sorghi</name>
    <dbReference type="NCBI Taxonomy" id="230839"/>
    <lineage>
        <taxon>Eukaryota</taxon>
        <taxon>Sar</taxon>
        <taxon>Stramenopiles</taxon>
        <taxon>Oomycota</taxon>
        <taxon>Peronosporomycetes</taxon>
        <taxon>Peronosporales</taxon>
        <taxon>Peronosporaceae</taxon>
        <taxon>Peronosclerospora</taxon>
    </lineage>
</organism>
<evidence type="ECO:0000313" key="1">
    <source>
        <dbReference type="EMBL" id="KAI9922213.1"/>
    </source>
</evidence>
<accession>A0ACC0WVS3</accession>
<gene>
    <name evidence="1" type="ORF">PsorP6_002419</name>
</gene>
<proteinExistence type="predicted"/>
<dbReference type="Proteomes" id="UP001163321">
    <property type="component" value="Chromosome 1"/>
</dbReference>
<evidence type="ECO:0000313" key="2">
    <source>
        <dbReference type="Proteomes" id="UP001163321"/>
    </source>
</evidence>
<dbReference type="EMBL" id="CM047580">
    <property type="protein sequence ID" value="KAI9922213.1"/>
    <property type="molecule type" value="Genomic_DNA"/>
</dbReference>
<keyword evidence="2" id="KW-1185">Reference proteome</keyword>
<name>A0ACC0WVS3_9STRA</name>
<reference evidence="1 2" key="1">
    <citation type="journal article" date="2022" name="bioRxiv">
        <title>The genome of the oomycete Peronosclerospora sorghi, a cosmopolitan pathogen of maize and sorghum, is inflated with dispersed pseudogenes.</title>
        <authorList>
            <person name="Fletcher K."/>
            <person name="Martin F."/>
            <person name="Isakeit T."/>
            <person name="Cavanaugh K."/>
            <person name="Magill C."/>
            <person name="Michelmore R."/>
        </authorList>
    </citation>
    <scope>NUCLEOTIDE SEQUENCE [LARGE SCALE GENOMIC DNA]</scope>
    <source>
        <strain evidence="1">P6</strain>
    </source>
</reference>